<gene>
    <name evidence="1" type="ORF">P9H32_03415</name>
</gene>
<dbReference type="RefSeq" id="WP_322607463.1">
    <property type="nucleotide sequence ID" value="NZ_JARVCO010000002.1"/>
</dbReference>
<reference evidence="1 2" key="1">
    <citation type="journal article" date="2024" name="Appl. Environ. Microbiol.">
        <title>Pontiella agarivorans sp. nov., a novel marine anaerobic bacterium capable of degrading macroalgal polysaccharides and fixing nitrogen.</title>
        <authorList>
            <person name="Liu N."/>
            <person name="Kivenson V."/>
            <person name="Peng X."/>
            <person name="Cui Z."/>
            <person name="Lankiewicz T.S."/>
            <person name="Gosselin K.M."/>
            <person name="English C.J."/>
            <person name="Blair E.M."/>
            <person name="O'Malley M.A."/>
            <person name="Valentine D.L."/>
        </authorList>
    </citation>
    <scope>NUCLEOTIDE SEQUENCE [LARGE SCALE GENOMIC DNA]</scope>
    <source>
        <strain evidence="1 2">NLcol2</strain>
    </source>
</reference>
<name>A0ABU5MTW1_9BACT</name>
<evidence type="ECO:0000313" key="2">
    <source>
        <dbReference type="Proteomes" id="UP001290861"/>
    </source>
</evidence>
<proteinExistence type="predicted"/>
<comment type="caution">
    <text evidence="1">The sequence shown here is derived from an EMBL/GenBank/DDBJ whole genome shotgun (WGS) entry which is preliminary data.</text>
</comment>
<protein>
    <recommendedName>
        <fullName evidence="3">Transposase</fullName>
    </recommendedName>
</protein>
<keyword evidence="2" id="KW-1185">Reference proteome</keyword>
<evidence type="ECO:0008006" key="3">
    <source>
        <dbReference type="Google" id="ProtNLM"/>
    </source>
</evidence>
<organism evidence="1 2">
    <name type="scientific">Pontiella agarivorans</name>
    <dbReference type="NCBI Taxonomy" id="3038953"/>
    <lineage>
        <taxon>Bacteria</taxon>
        <taxon>Pseudomonadati</taxon>
        <taxon>Kiritimatiellota</taxon>
        <taxon>Kiritimatiellia</taxon>
        <taxon>Kiritimatiellales</taxon>
        <taxon>Pontiellaceae</taxon>
        <taxon>Pontiella</taxon>
    </lineage>
</organism>
<accession>A0ABU5MTW1</accession>
<dbReference type="Proteomes" id="UP001290861">
    <property type="component" value="Unassembled WGS sequence"/>
</dbReference>
<sequence>MAKVRYYLETEPQSWSGVRQMHAAGCALMPEKKQLKALGAFATALNAMSEARKIYRRANGCSCCCKA</sequence>
<dbReference type="EMBL" id="JARVCO010000002">
    <property type="protein sequence ID" value="MDZ8117664.1"/>
    <property type="molecule type" value="Genomic_DNA"/>
</dbReference>
<evidence type="ECO:0000313" key="1">
    <source>
        <dbReference type="EMBL" id="MDZ8117664.1"/>
    </source>
</evidence>